<sequence length="238" mass="26524">MTTTAHKQYTKTASAIYESGRPGANTGHPVTTYQNKHNGLQIVLCQIPGPMCSLEIIVPTLPTNNKGTAHALEHLVLRGSKNYPYCGYLTSFMQRNFCAGRNGATHCDHTSYVAGSIGQRAMGKLLPVYLDHVINPLLDPQQVPSQVYQENELGDKSGVVYNEMLSREAKPDDIVIYAMLKSLYPEHSPYTHYSGGYTHLLRSITHQEIVDYHAEFYDPCNITVVVMGDVTEDYIIDK</sequence>
<organism evidence="1 2">
    <name type="scientific">Linderina macrospora</name>
    <dbReference type="NCBI Taxonomy" id="4868"/>
    <lineage>
        <taxon>Eukaryota</taxon>
        <taxon>Fungi</taxon>
        <taxon>Fungi incertae sedis</taxon>
        <taxon>Zoopagomycota</taxon>
        <taxon>Kickxellomycotina</taxon>
        <taxon>Kickxellomycetes</taxon>
        <taxon>Kickxellales</taxon>
        <taxon>Kickxellaceae</taxon>
        <taxon>Linderina</taxon>
    </lineage>
</organism>
<proteinExistence type="predicted"/>
<keyword evidence="2" id="KW-1185">Reference proteome</keyword>
<gene>
    <name evidence="1" type="ORF">FBU59_000809</name>
</gene>
<accession>A0ACC1JFS8</accession>
<protein>
    <submittedName>
        <fullName evidence="1">Uncharacterized protein</fullName>
    </submittedName>
</protein>
<dbReference type="EMBL" id="JANBPW010000267">
    <property type="protein sequence ID" value="KAJ1950163.1"/>
    <property type="molecule type" value="Genomic_DNA"/>
</dbReference>
<reference evidence="1" key="1">
    <citation type="submission" date="2022-07" db="EMBL/GenBank/DDBJ databases">
        <title>Phylogenomic reconstructions and comparative analyses of Kickxellomycotina fungi.</title>
        <authorList>
            <person name="Reynolds N.K."/>
            <person name="Stajich J.E."/>
            <person name="Barry K."/>
            <person name="Grigoriev I.V."/>
            <person name="Crous P."/>
            <person name="Smith M.E."/>
        </authorList>
    </citation>
    <scope>NUCLEOTIDE SEQUENCE</scope>
    <source>
        <strain evidence="1">NRRL 5244</strain>
    </source>
</reference>
<evidence type="ECO:0000313" key="1">
    <source>
        <dbReference type="EMBL" id="KAJ1950163.1"/>
    </source>
</evidence>
<feature type="non-terminal residue" evidence="1">
    <location>
        <position position="238"/>
    </location>
</feature>
<evidence type="ECO:0000313" key="2">
    <source>
        <dbReference type="Proteomes" id="UP001150603"/>
    </source>
</evidence>
<comment type="caution">
    <text evidence="1">The sequence shown here is derived from an EMBL/GenBank/DDBJ whole genome shotgun (WGS) entry which is preliminary data.</text>
</comment>
<dbReference type="Proteomes" id="UP001150603">
    <property type="component" value="Unassembled WGS sequence"/>
</dbReference>
<name>A0ACC1JFS8_9FUNG</name>